<dbReference type="Pfam" id="PF20981">
    <property type="entry name" value="AAR2_1st"/>
    <property type="match status" value="1"/>
</dbReference>
<dbReference type="Gene3D" id="2.60.34.20">
    <property type="match status" value="1"/>
</dbReference>
<organism evidence="5 7">
    <name type="scientific">Schizosaccharomyces japonicus (strain yFS275 / FY16936)</name>
    <name type="common">Fission yeast</name>
    <dbReference type="NCBI Taxonomy" id="402676"/>
    <lineage>
        <taxon>Eukaryota</taxon>
        <taxon>Fungi</taxon>
        <taxon>Dikarya</taxon>
        <taxon>Ascomycota</taxon>
        <taxon>Taphrinomycotina</taxon>
        <taxon>Schizosaccharomycetes</taxon>
        <taxon>Schizosaccharomycetales</taxon>
        <taxon>Schizosaccharomycetaceae</taxon>
        <taxon>Schizosaccharomyces</taxon>
    </lineage>
</organism>
<feature type="region of interest" description="Disordered" evidence="2">
    <location>
        <begin position="350"/>
        <end position="370"/>
    </location>
</feature>
<evidence type="ECO:0000313" key="7">
    <source>
        <dbReference type="Proteomes" id="UP000001744"/>
    </source>
</evidence>
<dbReference type="eggNOG" id="KOG3937">
    <property type="taxonomic scope" value="Eukaryota"/>
</dbReference>
<feature type="domain" description="AAR2 N-terminal" evidence="4">
    <location>
        <begin position="7"/>
        <end position="126"/>
    </location>
</feature>
<dbReference type="OrthoDB" id="201752at2759"/>
<dbReference type="InterPro" id="IPR038516">
    <property type="entry name" value="AAR2_N_sf"/>
</dbReference>
<dbReference type="PANTHER" id="PTHR12689:SF4">
    <property type="entry name" value="PROTEIN AAR2 HOMOLOG"/>
    <property type="match status" value="1"/>
</dbReference>
<sequence>MSITLWNWPSYYFLGLDLNVYDSSQFSEIQGIEEGLHLITWARRDIAGLVSGAVVSFEDRTNLLLKFDERSESVELEFVDGIVATNGPTQQGRAKDSAKARTIPFRPSTDWNRLSRFISLELLGRLFSKSSKNGPAGSAFLIDTSTYSNTDQASSAAEQLPIMQPGKDDFVLHIGHERSIQAYDKSFLFQRLVHTSWNNDSTNALGEFSLAFLLYLELSHYGSYLQWHNLIRLILQSYQYAREEAEYFTTFLYLLRSQLEYMNDKHSTKELLPDEGIFAQLFEQLHEEQSEESFAPAVYTAIRALEESIRDNVSHPKSTAQTSAAQSTPTFSEMFDEGNEAELYEMEHHETVSSVIEPNENTKHTLNESN</sequence>
<dbReference type="JaponicusDB" id="SJAG_01547">
    <property type="gene designation" value="aar2"/>
</dbReference>
<dbReference type="RefSeq" id="XP_002172799.1">
    <property type="nucleotide sequence ID" value="XM_002172763.1"/>
</dbReference>
<accession>B6JY88</accession>
<dbReference type="InterPro" id="IPR033647">
    <property type="entry name" value="Aar2_N"/>
</dbReference>
<evidence type="ECO:0000313" key="5">
    <source>
        <dbReference type="EMBL" id="EEB06506.1"/>
    </source>
</evidence>
<dbReference type="Proteomes" id="UP000001744">
    <property type="component" value="Unassembled WGS sequence"/>
</dbReference>
<keyword evidence="7" id="KW-1185">Reference proteome</keyword>
<dbReference type="Pfam" id="PF05282">
    <property type="entry name" value="AAR2"/>
    <property type="match status" value="1"/>
</dbReference>
<dbReference type="OMA" id="GSSLQWH"/>
<protein>
    <submittedName>
        <fullName evidence="5">U5 snRNP-associated protein Aar2</fullName>
    </submittedName>
</protein>
<proteinExistence type="inferred from homology"/>
<dbReference type="VEuPathDB" id="FungiDB:SJAG_01547"/>
<evidence type="ECO:0000313" key="6">
    <source>
        <dbReference type="JaponicusDB" id="SJAG_01547"/>
    </source>
</evidence>
<name>B6JY88_SCHJY</name>
<dbReference type="CDD" id="cd13778">
    <property type="entry name" value="Aar2_C"/>
    <property type="match status" value="1"/>
</dbReference>
<reference evidence="5 7" key="1">
    <citation type="journal article" date="2011" name="Science">
        <title>Comparative functional genomics of the fission yeasts.</title>
        <authorList>
            <person name="Rhind N."/>
            <person name="Chen Z."/>
            <person name="Yassour M."/>
            <person name="Thompson D.A."/>
            <person name="Haas B.J."/>
            <person name="Habib N."/>
            <person name="Wapinski I."/>
            <person name="Roy S."/>
            <person name="Lin M.F."/>
            <person name="Heiman D.I."/>
            <person name="Young S.K."/>
            <person name="Furuya K."/>
            <person name="Guo Y."/>
            <person name="Pidoux A."/>
            <person name="Chen H.M."/>
            <person name="Robbertse B."/>
            <person name="Goldberg J.M."/>
            <person name="Aoki K."/>
            <person name="Bayne E.H."/>
            <person name="Berlin A.M."/>
            <person name="Desjardins C.A."/>
            <person name="Dobbs E."/>
            <person name="Dukaj L."/>
            <person name="Fan L."/>
            <person name="FitzGerald M.G."/>
            <person name="French C."/>
            <person name="Gujja S."/>
            <person name="Hansen K."/>
            <person name="Keifenheim D."/>
            <person name="Levin J.Z."/>
            <person name="Mosher R.A."/>
            <person name="Mueller C.A."/>
            <person name="Pfiffner J."/>
            <person name="Priest M."/>
            <person name="Russ C."/>
            <person name="Smialowska A."/>
            <person name="Swoboda P."/>
            <person name="Sykes S.M."/>
            <person name="Vaughn M."/>
            <person name="Vengrova S."/>
            <person name="Yoder R."/>
            <person name="Zeng Q."/>
            <person name="Allshire R."/>
            <person name="Baulcombe D."/>
            <person name="Birren B.W."/>
            <person name="Brown W."/>
            <person name="Ekwall K."/>
            <person name="Kellis M."/>
            <person name="Leatherwood J."/>
            <person name="Levin H."/>
            <person name="Margalit H."/>
            <person name="Martienssen R."/>
            <person name="Nieduszynski C.A."/>
            <person name="Spatafora J.W."/>
            <person name="Friedman N."/>
            <person name="Dalgaard J.Z."/>
            <person name="Baumann P."/>
            <person name="Niki H."/>
            <person name="Regev A."/>
            <person name="Nusbaum C."/>
        </authorList>
    </citation>
    <scope>NUCLEOTIDE SEQUENCE [LARGE SCALE GENOMIC DNA]</scope>
    <source>
        <strain evidence="7">yFS275 / FY16936</strain>
    </source>
</reference>
<comment type="similarity">
    <text evidence="1">Belongs to the AAR2 family.</text>
</comment>
<gene>
    <name evidence="6" type="primary">aar2</name>
    <name evidence="5" type="ORF">SJAG_01547</name>
</gene>
<dbReference type="Gene3D" id="1.25.40.550">
    <property type="entry name" value="Aar2, C-terminal domain-like"/>
    <property type="match status" value="1"/>
</dbReference>
<feature type="domain" description="AAR2 C-terminal" evidence="3">
    <location>
        <begin position="174"/>
        <end position="311"/>
    </location>
</feature>
<evidence type="ECO:0000256" key="1">
    <source>
        <dbReference type="ARBA" id="ARBA00006281"/>
    </source>
</evidence>
<dbReference type="STRING" id="402676.B6JY88"/>
<evidence type="ECO:0000256" key="2">
    <source>
        <dbReference type="SAM" id="MobiDB-lite"/>
    </source>
</evidence>
<dbReference type="HOGENOM" id="CLU_809321_0_0_1"/>
<dbReference type="PANTHER" id="PTHR12689">
    <property type="entry name" value="A1 CISTRON SPLICING FACTOR AAR2-RELATED"/>
    <property type="match status" value="1"/>
</dbReference>
<dbReference type="InterPro" id="IPR033648">
    <property type="entry name" value="AAR2_C"/>
</dbReference>
<dbReference type="GeneID" id="7048733"/>
<dbReference type="GO" id="GO:0000244">
    <property type="term" value="P:spliceosomal tri-snRNP complex assembly"/>
    <property type="evidence" value="ECO:0000318"/>
    <property type="project" value="GO_Central"/>
</dbReference>
<dbReference type="EMBL" id="KE651168">
    <property type="protein sequence ID" value="EEB06506.1"/>
    <property type="molecule type" value="Genomic_DNA"/>
</dbReference>
<dbReference type="InterPro" id="IPR038514">
    <property type="entry name" value="AAR2_C_sf"/>
</dbReference>
<dbReference type="AlphaFoldDB" id="B6JY88"/>
<evidence type="ECO:0000259" key="4">
    <source>
        <dbReference type="Pfam" id="PF20981"/>
    </source>
</evidence>
<feature type="compositionally biased region" description="Basic and acidic residues" evidence="2">
    <location>
        <begin position="360"/>
        <end position="370"/>
    </location>
</feature>
<dbReference type="CDD" id="cd13777">
    <property type="entry name" value="Aar2_N"/>
    <property type="match status" value="1"/>
</dbReference>
<dbReference type="InterPro" id="IPR007946">
    <property type="entry name" value="AAR2"/>
</dbReference>
<evidence type="ECO:0000259" key="3">
    <source>
        <dbReference type="Pfam" id="PF05282"/>
    </source>
</evidence>